<dbReference type="Proteomes" id="UP000177996">
    <property type="component" value="Unassembled WGS sequence"/>
</dbReference>
<comment type="caution">
    <text evidence="1">The sequence shown here is derived from an EMBL/GenBank/DDBJ whole genome shotgun (WGS) entry which is preliminary data.</text>
</comment>
<gene>
    <name evidence="1" type="ORF">A3D65_02915</name>
</gene>
<dbReference type="AlphaFoldDB" id="A0A1G2D2N1"/>
<reference evidence="1 2" key="1">
    <citation type="journal article" date="2016" name="Nat. Commun.">
        <title>Thousands of microbial genomes shed light on interconnected biogeochemical processes in an aquifer system.</title>
        <authorList>
            <person name="Anantharaman K."/>
            <person name="Brown C.T."/>
            <person name="Hug L.A."/>
            <person name="Sharon I."/>
            <person name="Castelle C.J."/>
            <person name="Probst A.J."/>
            <person name="Thomas B.C."/>
            <person name="Singh A."/>
            <person name="Wilkins M.J."/>
            <person name="Karaoz U."/>
            <person name="Brodie E.L."/>
            <person name="Williams K.H."/>
            <person name="Hubbard S.S."/>
            <person name="Banfield J.F."/>
        </authorList>
    </citation>
    <scope>NUCLEOTIDE SEQUENCE [LARGE SCALE GENOMIC DNA]</scope>
</reference>
<sequence length="171" mass="18972">MCGKERGLIVDNRIDARHRANRRLIGTIPEKRRPSTVLREKEIITAGVMIRRESFPHLIEFMSKNAGGLKGSAYPRRMNFSCTPGFACGRGVAMNVTANFSNLTWAAMAHAGWQARVVARKGDCAEVIFAAPTGGELGRLVPIDRLGRALRARLDAVAPIRRAVKMRMRFN</sequence>
<evidence type="ECO:0000313" key="1">
    <source>
        <dbReference type="EMBL" id="OGZ07885.1"/>
    </source>
</evidence>
<proteinExistence type="predicted"/>
<name>A0A1G2D2N1_9BACT</name>
<protein>
    <submittedName>
        <fullName evidence="1">Uncharacterized protein</fullName>
    </submittedName>
</protein>
<evidence type="ECO:0000313" key="2">
    <source>
        <dbReference type="Proteomes" id="UP000177996"/>
    </source>
</evidence>
<accession>A0A1G2D2N1</accession>
<dbReference type="EMBL" id="MHLL01000050">
    <property type="protein sequence ID" value="OGZ07885.1"/>
    <property type="molecule type" value="Genomic_DNA"/>
</dbReference>
<organism evidence="1 2">
    <name type="scientific">Candidatus Lloydbacteria bacterium RIFCSPHIGHO2_02_FULL_50_13</name>
    <dbReference type="NCBI Taxonomy" id="1798661"/>
    <lineage>
        <taxon>Bacteria</taxon>
        <taxon>Candidatus Lloydiibacteriota</taxon>
    </lineage>
</organism>